<dbReference type="EMBL" id="ML208718">
    <property type="protein sequence ID" value="TFK60906.1"/>
    <property type="molecule type" value="Genomic_DNA"/>
</dbReference>
<protein>
    <submittedName>
        <fullName evidence="1">Uncharacterized protein</fullName>
    </submittedName>
</protein>
<name>A0ACD3A5G3_9AGAR</name>
<reference evidence="1 2" key="1">
    <citation type="journal article" date="2019" name="Nat. Ecol. Evol.">
        <title>Megaphylogeny resolves global patterns of mushroom evolution.</title>
        <authorList>
            <person name="Varga T."/>
            <person name="Krizsan K."/>
            <person name="Foldi C."/>
            <person name="Dima B."/>
            <person name="Sanchez-Garcia M."/>
            <person name="Sanchez-Ramirez S."/>
            <person name="Szollosi G.J."/>
            <person name="Szarkandi J.G."/>
            <person name="Papp V."/>
            <person name="Albert L."/>
            <person name="Andreopoulos W."/>
            <person name="Angelini C."/>
            <person name="Antonin V."/>
            <person name="Barry K.W."/>
            <person name="Bougher N.L."/>
            <person name="Buchanan P."/>
            <person name="Buyck B."/>
            <person name="Bense V."/>
            <person name="Catcheside P."/>
            <person name="Chovatia M."/>
            <person name="Cooper J."/>
            <person name="Damon W."/>
            <person name="Desjardin D."/>
            <person name="Finy P."/>
            <person name="Geml J."/>
            <person name="Haridas S."/>
            <person name="Hughes K."/>
            <person name="Justo A."/>
            <person name="Karasinski D."/>
            <person name="Kautmanova I."/>
            <person name="Kiss B."/>
            <person name="Kocsube S."/>
            <person name="Kotiranta H."/>
            <person name="LaButti K.M."/>
            <person name="Lechner B.E."/>
            <person name="Liimatainen K."/>
            <person name="Lipzen A."/>
            <person name="Lukacs Z."/>
            <person name="Mihaltcheva S."/>
            <person name="Morgado L.N."/>
            <person name="Niskanen T."/>
            <person name="Noordeloos M.E."/>
            <person name="Ohm R.A."/>
            <person name="Ortiz-Santana B."/>
            <person name="Ovrebo C."/>
            <person name="Racz N."/>
            <person name="Riley R."/>
            <person name="Savchenko A."/>
            <person name="Shiryaev A."/>
            <person name="Soop K."/>
            <person name="Spirin V."/>
            <person name="Szebenyi C."/>
            <person name="Tomsovsky M."/>
            <person name="Tulloss R.E."/>
            <person name="Uehling J."/>
            <person name="Grigoriev I.V."/>
            <person name="Vagvolgyi C."/>
            <person name="Papp T."/>
            <person name="Martin F.M."/>
            <person name="Miettinen O."/>
            <person name="Hibbett D.S."/>
            <person name="Nagy L.G."/>
        </authorList>
    </citation>
    <scope>NUCLEOTIDE SEQUENCE [LARGE SCALE GENOMIC DNA]</scope>
    <source>
        <strain evidence="1 2">NL-1719</strain>
    </source>
</reference>
<organism evidence="1 2">
    <name type="scientific">Pluteus cervinus</name>
    <dbReference type="NCBI Taxonomy" id="181527"/>
    <lineage>
        <taxon>Eukaryota</taxon>
        <taxon>Fungi</taxon>
        <taxon>Dikarya</taxon>
        <taxon>Basidiomycota</taxon>
        <taxon>Agaricomycotina</taxon>
        <taxon>Agaricomycetes</taxon>
        <taxon>Agaricomycetidae</taxon>
        <taxon>Agaricales</taxon>
        <taxon>Pluteineae</taxon>
        <taxon>Pluteaceae</taxon>
        <taxon>Pluteus</taxon>
    </lineage>
</organism>
<sequence length="248" mass="28664">MDDDFERYEEPRARKTGKGWNKGKKNNDDDDYIDAQERKTRKKIQAKAHTKAQRGKKKGKKDEIPYEPLLPSHLVPAPSPEFLNQGFLFYPESQIRSPEALLQRFIANGYGRGLKCHKYAPVIQLPFTLEDLEANRLSYAELEEVCIELDKKEAQAMSAKFVDKNGRTLVYYCSRRQKSLSSQTIKFEDQYKNRTQKDLDAIPRQHIVHDGLDPDNPPSKNSVRYYNLSSPSPIVVIHAHQPTFNRIS</sequence>
<dbReference type="Proteomes" id="UP000308600">
    <property type="component" value="Unassembled WGS sequence"/>
</dbReference>
<evidence type="ECO:0000313" key="1">
    <source>
        <dbReference type="EMBL" id="TFK60906.1"/>
    </source>
</evidence>
<gene>
    <name evidence="1" type="ORF">BDN72DRAFT_883408</name>
</gene>
<proteinExistence type="predicted"/>
<keyword evidence="2" id="KW-1185">Reference proteome</keyword>
<accession>A0ACD3A5G3</accession>
<evidence type="ECO:0000313" key="2">
    <source>
        <dbReference type="Proteomes" id="UP000308600"/>
    </source>
</evidence>